<reference evidence="4" key="1">
    <citation type="submission" date="2024-07" db="EMBL/GenBank/DDBJ databases">
        <authorList>
            <person name="fu j."/>
        </authorList>
    </citation>
    <scope>NUCLEOTIDE SEQUENCE</scope>
    <source>
        <strain evidence="4">P10A9</strain>
    </source>
</reference>
<dbReference type="EMBL" id="CP163302">
    <property type="protein sequence ID" value="XDP45468.1"/>
    <property type="molecule type" value="Genomic_DNA"/>
</dbReference>
<dbReference type="PANTHER" id="PTHR43877">
    <property type="entry name" value="AMINOALKYLPHOSPHONATE N-ACETYLTRANSFERASE-RELATED-RELATED"/>
    <property type="match status" value="1"/>
</dbReference>
<name>A0AB39L4V7_9MICC</name>
<keyword evidence="2 4" id="KW-0012">Acyltransferase</keyword>
<gene>
    <name evidence="4" type="ORF">AB5L97_00105</name>
</gene>
<dbReference type="InterPro" id="IPR050832">
    <property type="entry name" value="Bact_Acetyltransf"/>
</dbReference>
<feature type="domain" description="N-acetyltransferase" evidence="3">
    <location>
        <begin position="180"/>
        <end position="317"/>
    </location>
</feature>
<proteinExistence type="predicted"/>
<sequence length="317" mass="34896">MSVVWKPIEAAHAPAWAELSNLLARADDTDEFYNPEDLVEELEEPGVDPAADTLGAWDGDTMVAYGQLRVTEAILDREANASLSGGVHPAWRGRGLGRAVMDWLEPRADVLAAQRFPGAPVVWYMWCGKPGSSAERLAAARGYRPGRYFRDMRLTLTTWEPVDSAADPVCAHLAPAHHEATRRAHNEAFADHWRSSERDPARWADQLSSRSFRADLSRVAVNPDPSLDPDDAVDAYVLCHEFVSGELYVTLVGTRRRARGQGLASALLQDSLAAAKAQGYRLADLGVDSESPTGAVGLYERVGFMPIRTTVVYERRR</sequence>
<evidence type="ECO:0000259" key="3">
    <source>
        <dbReference type="PROSITE" id="PS51186"/>
    </source>
</evidence>
<dbReference type="PROSITE" id="PS51186">
    <property type="entry name" value="GNAT"/>
    <property type="match status" value="2"/>
</dbReference>
<dbReference type="CDD" id="cd04301">
    <property type="entry name" value="NAT_SF"/>
    <property type="match status" value="2"/>
</dbReference>
<dbReference type="RefSeq" id="WP_369045991.1">
    <property type="nucleotide sequence ID" value="NZ_CP163302.1"/>
</dbReference>
<dbReference type="InterPro" id="IPR000182">
    <property type="entry name" value="GNAT_dom"/>
</dbReference>
<keyword evidence="1 4" id="KW-0808">Transferase</keyword>
<dbReference type="KEGG" id="spue:AB5L97_00105"/>
<dbReference type="AlphaFoldDB" id="A0AB39L4V7"/>
<organism evidence="4">
    <name type="scientific">Sinomonas puerhi</name>
    <dbReference type="NCBI Taxonomy" id="3238584"/>
    <lineage>
        <taxon>Bacteria</taxon>
        <taxon>Bacillati</taxon>
        <taxon>Actinomycetota</taxon>
        <taxon>Actinomycetes</taxon>
        <taxon>Micrococcales</taxon>
        <taxon>Micrococcaceae</taxon>
        <taxon>Sinomonas</taxon>
    </lineage>
</organism>
<evidence type="ECO:0000313" key="4">
    <source>
        <dbReference type="EMBL" id="XDP45468.1"/>
    </source>
</evidence>
<feature type="domain" description="N-acetyltransferase" evidence="3">
    <location>
        <begin position="3"/>
        <end position="163"/>
    </location>
</feature>
<protein>
    <submittedName>
        <fullName evidence="4">GNAT family N-acetyltransferase</fullName>
        <ecNumber evidence="4">2.3.1.-</ecNumber>
    </submittedName>
</protein>
<evidence type="ECO:0000256" key="2">
    <source>
        <dbReference type="ARBA" id="ARBA00023315"/>
    </source>
</evidence>
<evidence type="ECO:0000256" key="1">
    <source>
        <dbReference type="ARBA" id="ARBA00022679"/>
    </source>
</evidence>
<dbReference type="SUPFAM" id="SSF55729">
    <property type="entry name" value="Acyl-CoA N-acyltransferases (Nat)"/>
    <property type="match status" value="2"/>
</dbReference>
<dbReference type="EC" id="2.3.1.-" evidence="4"/>
<dbReference type="Gene3D" id="3.40.630.30">
    <property type="match status" value="1"/>
</dbReference>
<dbReference type="InterPro" id="IPR016181">
    <property type="entry name" value="Acyl_CoA_acyltransferase"/>
</dbReference>
<dbReference type="GO" id="GO:0016747">
    <property type="term" value="F:acyltransferase activity, transferring groups other than amino-acyl groups"/>
    <property type="evidence" value="ECO:0007669"/>
    <property type="project" value="InterPro"/>
</dbReference>
<accession>A0AB39L4V7</accession>
<dbReference type="Pfam" id="PF00583">
    <property type="entry name" value="Acetyltransf_1"/>
    <property type="match status" value="2"/>
</dbReference>